<evidence type="ECO:0000259" key="2">
    <source>
        <dbReference type="Pfam" id="PF24883"/>
    </source>
</evidence>
<dbReference type="PANTHER" id="PTHR10039">
    <property type="entry name" value="AMELOGENIN"/>
    <property type="match status" value="1"/>
</dbReference>
<dbReference type="SUPFAM" id="SSF52540">
    <property type="entry name" value="P-loop containing nucleoside triphosphate hydrolases"/>
    <property type="match status" value="1"/>
</dbReference>
<feature type="non-terminal residue" evidence="3">
    <location>
        <position position="1"/>
    </location>
</feature>
<dbReference type="RefSeq" id="XP_056485836.1">
    <property type="nucleotide sequence ID" value="XM_056635216.1"/>
</dbReference>
<evidence type="ECO:0000313" key="3">
    <source>
        <dbReference type="EMBL" id="KAJ5388038.1"/>
    </source>
</evidence>
<accession>A0A9X0B4P3</accession>
<proteinExistence type="predicted"/>
<gene>
    <name evidence="3" type="ORF">N7509_010579</name>
</gene>
<evidence type="ECO:0000313" key="4">
    <source>
        <dbReference type="Proteomes" id="UP001147747"/>
    </source>
</evidence>
<dbReference type="GeneID" id="81374196"/>
<dbReference type="Proteomes" id="UP001147747">
    <property type="component" value="Unassembled WGS sequence"/>
</dbReference>
<keyword evidence="4" id="KW-1185">Reference proteome</keyword>
<dbReference type="InterPro" id="IPR027417">
    <property type="entry name" value="P-loop_NTPase"/>
</dbReference>
<dbReference type="AlphaFoldDB" id="A0A9X0B4P3"/>
<keyword evidence="1" id="KW-0677">Repeat</keyword>
<reference evidence="3" key="2">
    <citation type="journal article" date="2023" name="IMA Fungus">
        <title>Comparative genomic study of the Penicillium genus elucidates a diverse pangenome and 15 lateral gene transfer events.</title>
        <authorList>
            <person name="Petersen C."/>
            <person name="Sorensen T."/>
            <person name="Nielsen M.R."/>
            <person name="Sondergaard T.E."/>
            <person name="Sorensen J.L."/>
            <person name="Fitzpatrick D.A."/>
            <person name="Frisvad J.C."/>
            <person name="Nielsen K.L."/>
        </authorList>
    </citation>
    <scope>NUCLEOTIDE SEQUENCE</scope>
    <source>
        <strain evidence="3">IBT 29677</strain>
    </source>
</reference>
<reference evidence="3" key="1">
    <citation type="submission" date="2022-12" db="EMBL/GenBank/DDBJ databases">
        <authorList>
            <person name="Petersen C."/>
        </authorList>
    </citation>
    <scope>NUCLEOTIDE SEQUENCE</scope>
    <source>
        <strain evidence="3">IBT 29677</strain>
    </source>
</reference>
<evidence type="ECO:0000256" key="1">
    <source>
        <dbReference type="ARBA" id="ARBA00022737"/>
    </source>
</evidence>
<name>A0A9X0B4P3_9EURO</name>
<dbReference type="OrthoDB" id="1577640at2759"/>
<sequence>MSSISHQVSSETSPSVYSAKFNADLENKLPTVPEASFDSYVNQHKDECLPGTRTDILDKIKKWYSSPHQEDVFWLNGTGTGKSTISRTIAKFLRASFFFERGDGDRGNARKLFPTNARQLAINNALLLPKIREAIHDNPDIAEKGMRGQFDKLILKPLQKLNTLKQDDRSNVSSYINVIVIDALDECEGDSDIRLILQLLPQIHDSDTATYPRVLLTSRPDLPIRLGFSKLVRQNYKDFSLHDIPLEVIEKDISLFFNHRFEEIITDRFLPTQWPGESDFDRLVALSVPLFIFAATICRIFSWSYDCTVCIYDCTVCLWNLAADTISNVWRSEKIYDISAFSRGSFYFKPGWRFSQVE</sequence>
<dbReference type="PANTHER" id="PTHR10039:SF14">
    <property type="entry name" value="NACHT DOMAIN-CONTAINING PROTEIN"/>
    <property type="match status" value="1"/>
</dbReference>
<comment type="caution">
    <text evidence="3">The sequence shown here is derived from an EMBL/GenBank/DDBJ whole genome shotgun (WGS) entry which is preliminary data.</text>
</comment>
<protein>
    <recommendedName>
        <fullName evidence="2">Nephrocystin 3-like N-terminal domain-containing protein</fullName>
    </recommendedName>
</protein>
<dbReference type="InterPro" id="IPR056884">
    <property type="entry name" value="NPHP3-like_N"/>
</dbReference>
<dbReference type="Gene3D" id="3.40.50.300">
    <property type="entry name" value="P-loop containing nucleotide triphosphate hydrolases"/>
    <property type="match status" value="1"/>
</dbReference>
<organism evidence="3 4">
    <name type="scientific">Penicillium cosmopolitanum</name>
    <dbReference type="NCBI Taxonomy" id="1131564"/>
    <lineage>
        <taxon>Eukaryota</taxon>
        <taxon>Fungi</taxon>
        <taxon>Dikarya</taxon>
        <taxon>Ascomycota</taxon>
        <taxon>Pezizomycotina</taxon>
        <taxon>Eurotiomycetes</taxon>
        <taxon>Eurotiomycetidae</taxon>
        <taxon>Eurotiales</taxon>
        <taxon>Aspergillaceae</taxon>
        <taxon>Penicillium</taxon>
    </lineage>
</organism>
<dbReference type="EMBL" id="JAPZBU010000009">
    <property type="protein sequence ID" value="KAJ5388038.1"/>
    <property type="molecule type" value="Genomic_DNA"/>
</dbReference>
<dbReference type="Pfam" id="PF24883">
    <property type="entry name" value="NPHP3_N"/>
    <property type="match status" value="1"/>
</dbReference>
<feature type="domain" description="Nephrocystin 3-like N-terminal" evidence="2">
    <location>
        <begin position="53"/>
        <end position="219"/>
    </location>
</feature>